<feature type="compositionally biased region" description="Basic and acidic residues" evidence="1">
    <location>
        <begin position="181"/>
        <end position="205"/>
    </location>
</feature>
<organism evidence="2 3">
    <name type="scientific">Juglans regia</name>
    <name type="common">English walnut</name>
    <dbReference type="NCBI Taxonomy" id="51240"/>
    <lineage>
        <taxon>Eukaryota</taxon>
        <taxon>Viridiplantae</taxon>
        <taxon>Streptophyta</taxon>
        <taxon>Embryophyta</taxon>
        <taxon>Tracheophyta</taxon>
        <taxon>Spermatophyta</taxon>
        <taxon>Magnoliopsida</taxon>
        <taxon>eudicotyledons</taxon>
        <taxon>Gunneridae</taxon>
        <taxon>Pentapetalae</taxon>
        <taxon>rosids</taxon>
        <taxon>fabids</taxon>
        <taxon>Fagales</taxon>
        <taxon>Juglandaceae</taxon>
        <taxon>Juglans</taxon>
    </lineage>
</organism>
<accession>A0A2I4DTE7</accession>
<dbReference type="KEGG" id="jre:108983290"/>
<sequence>MSSSLGKLPDLLEKEEPEDSLPPEPAPELVSGGTLTIEDLTNTQLASPESSNTASKKLKLDSPAPKNEESKQESPAGTDHELLDVEAQLAEFLLTIRWNTGSILEALLLSETALARKEPAPSENDSYSEKENPSPAISMLENEDVFVCEHAADILWAVREPNGAGDIMMEEAIGDADDYGSNEKTRDYKEEEDAPDHNGSNEKNFDSSVNGDQASDYGSSEGLNGNQQPKTSQLCCRGWRKIHEYSDT</sequence>
<protein>
    <submittedName>
        <fullName evidence="3">Uncharacterized protein LOC108983290</fullName>
    </submittedName>
</protein>
<feature type="region of interest" description="Disordered" evidence="1">
    <location>
        <begin position="172"/>
        <end position="232"/>
    </location>
</feature>
<dbReference type="GeneID" id="108983290"/>
<proteinExistence type="predicted"/>
<reference evidence="3" key="1">
    <citation type="submission" date="2025-08" db="UniProtKB">
        <authorList>
            <consortium name="RefSeq"/>
        </authorList>
    </citation>
    <scope>IDENTIFICATION</scope>
    <source>
        <tissue evidence="3">Leaves</tissue>
    </source>
</reference>
<dbReference type="Proteomes" id="UP000235220">
    <property type="component" value="Chromosome 13"/>
</dbReference>
<feature type="compositionally biased region" description="Basic and acidic residues" evidence="1">
    <location>
        <begin position="66"/>
        <end position="81"/>
    </location>
</feature>
<gene>
    <name evidence="3" type="primary">LOC108983290</name>
</gene>
<dbReference type="AlphaFoldDB" id="A0A2I4DTE7"/>
<feature type="compositionally biased region" description="Polar residues" evidence="1">
    <location>
        <begin position="206"/>
        <end position="232"/>
    </location>
</feature>
<evidence type="ECO:0000313" key="3">
    <source>
        <dbReference type="RefSeq" id="XP_018810422.1"/>
    </source>
</evidence>
<dbReference type="RefSeq" id="XP_018810422.1">
    <property type="nucleotide sequence ID" value="XM_018954877.2"/>
</dbReference>
<dbReference type="Gramene" id="Jr13_26850_p1">
    <property type="protein sequence ID" value="cds.Jr13_26850_p1"/>
    <property type="gene ID" value="Jr13_26850"/>
</dbReference>
<feature type="region of interest" description="Disordered" evidence="1">
    <location>
        <begin position="1"/>
        <end position="81"/>
    </location>
</feature>
<feature type="compositionally biased region" description="Polar residues" evidence="1">
    <location>
        <begin position="39"/>
        <end position="55"/>
    </location>
</feature>
<keyword evidence="2" id="KW-1185">Reference proteome</keyword>
<name>A0A2I4DTE7_JUGRE</name>
<evidence type="ECO:0000313" key="2">
    <source>
        <dbReference type="Proteomes" id="UP000235220"/>
    </source>
</evidence>
<evidence type="ECO:0000256" key="1">
    <source>
        <dbReference type="SAM" id="MobiDB-lite"/>
    </source>
</evidence>